<reference evidence="7" key="1">
    <citation type="submission" date="2025-08" db="UniProtKB">
        <authorList>
            <consortium name="Ensembl"/>
        </authorList>
    </citation>
    <scope>IDENTIFICATION</scope>
</reference>
<dbReference type="GO" id="GO:0042802">
    <property type="term" value="F:identical protein binding"/>
    <property type="evidence" value="ECO:0007669"/>
    <property type="project" value="UniProtKB-UniRule"/>
</dbReference>
<evidence type="ECO:0000259" key="6">
    <source>
        <dbReference type="Pfam" id="PF10058"/>
    </source>
</evidence>
<dbReference type="GO" id="GO:0008270">
    <property type="term" value="F:zinc ion binding"/>
    <property type="evidence" value="ECO:0007669"/>
    <property type="project" value="UniProtKB-KW"/>
</dbReference>
<keyword evidence="4" id="KW-1133">Transmembrane helix</keyword>
<proteinExistence type="inferred from homology"/>
<accession>A0A8C5ASP2</accession>
<sequence>MTVLRLLYLLTCLVVYWLYLPEPWIQRIAMALPFFMVPVLVWFSRKLLVYLFSKRTERNNDKLEDLKVSKRKILEEVMETETYKNAKLILERFDPEAKKKAVSTALLPLPSEIRQRGVAMRPMPMVGPAGMVMMTPPLGERPPMAPGATPMGKGVPTRVQDIGVSVTWSSPGMHPPGPPLARPVLPRERGTVDRVIEYLVGDGPQNRYALICQQCFSHNGMALKEEFEYIAFRCAYCYFMNPARKTRPQAPRLPEFSFERRLRAESPSPGPVPHSGSETEESATPSGGTDT</sequence>
<evidence type="ECO:0000256" key="4">
    <source>
        <dbReference type="RuleBase" id="RU367073"/>
    </source>
</evidence>
<keyword evidence="4" id="KW-0256">Endoplasmic reticulum</keyword>
<evidence type="ECO:0000313" key="7">
    <source>
        <dbReference type="Ensembl" id="ENSGMOP00000036084.1"/>
    </source>
</evidence>
<dbReference type="GeneTree" id="ENSGT00390000001859"/>
<keyword evidence="4" id="KW-0863">Zinc-finger</keyword>
<evidence type="ECO:0000313" key="8">
    <source>
        <dbReference type="Proteomes" id="UP000694546"/>
    </source>
</evidence>
<comment type="subcellular location">
    <subcellularLocation>
        <location evidence="1 4">Endoplasmic reticulum membrane</location>
        <topology evidence="1 4">Multi-pass membrane protein</topology>
        <orientation evidence="1 4">Cytoplasmic side</orientation>
    </subcellularLocation>
</comment>
<dbReference type="GO" id="GO:0098826">
    <property type="term" value="C:endoplasmic reticulum tubular network membrane"/>
    <property type="evidence" value="ECO:0007669"/>
    <property type="project" value="UniProtKB-UniRule"/>
</dbReference>
<dbReference type="InterPro" id="IPR019273">
    <property type="entry name" value="Lunapark_Znf"/>
</dbReference>
<dbReference type="AlphaFoldDB" id="A0A8C5ASP2"/>
<feature type="region of interest" description="Disordered" evidence="5">
    <location>
        <begin position="247"/>
        <end position="291"/>
    </location>
</feature>
<reference evidence="7" key="2">
    <citation type="submission" date="2025-09" db="UniProtKB">
        <authorList>
            <consortium name="Ensembl"/>
        </authorList>
    </citation>
    <scope>IDENTIFICATION</scope>
</reference>
<name>A0A8C5ASP2_GADMO</name>
<evidence type="ECO:0000256" key="3">
    <source>
        <dbReference type="ARBA" id="ARBA00047002"/>
    </source>
</evidence>
<dbReference type="Ensembl" id="ENSGMOT00000037132.1">
    <property type="protein sequence ID" value="ENSGMOP00000036084.1"/>
    <property type="gene ID" value="ENSGMOG00000028114.1"/>
</dbReference>
<comment type="similarity">
    <text evidence="2 4">Belongs to the lunapark family.</text>
</comment>
<evidence type="ECO:0000256" key="5">
    <source>
        <dbReference type="SAM" id="MobiDB-lite"/>
    </source>
</evidence>
<comment type="subunit">
    <text evidence="3 4">Homodimer; homodimerization requires the C4-type zinc finger motif and decreases during mitosis in a phosphorylation-dependent manner.</text>
</comment>
<comment type="domain">
    <text evidence="4">The C4-type zinc finger motif is necessary both for its ER three-way tubular junction localization and formation.</text>
</comment>
<keyword evidence="8" id="KW-1185">Reference proteome</keyword>
<comment type="function">
    <text evidence="4">Plays a role in determining ER morphology.</text>
</comment>
<feature type="transmembrane region" description="Helical" evidence="4">
    <location>
        <begin position="7"/>
        <end position="25"/>
    </location>
</feature>
<keyword evidence="4" id="KW-0479">Metal-binding</keyword>
<keyword evidence="4" id="KW-0812">Transmembrane</keyword>
<dbReference type="PANTHER" id="PTHR22166">
    <property type="entry name" value="ENDOPLASMIC RETICULUM JUNCTION FORMATION PROTEIN LUNAPARK"/>
    <property type="match status" value="1"/>
</dbReference>
<keyword evidence="4" id="KW-0472">Membrane</keyword>
<organism evidence="7 8">
    <name type="scientific">Gadus morhua</name>
    <name type="common">Atlantic cod</name>
    <dbReference type="NCBI Taxonomy" id="8049"/>
    <lineage>
        <taxon>Eukaryota</taxon>
        <taxon>Metazoa</taxon>
        <taxon>Chordata</taxon>
        <taxon>Craniata</taxon>
        <taxon>Vertebrata</taxon>
        <taxon>Euteleostomi</taxon>
        <taxon>Actinopterygii</taxon>
        <taxon>Neopterygii</taxon>
        <taxon>Teleostei</taxon>
        <taxon>Neoteleostei</taxon>
        <taxon>Acanthomorphata</taxon>
        <taxon>Zeiogadaria</taxon>
        <taxon>Gadariae</taxon>
        <taxon>Gadiformes</taxon>
        <taxon>Gadoidei</taxon>
        <taxon>Gadidae</taxon>
        <taxon>Gadus</taxon>
    </lineage>
</organism>
<dbReference type="Pfam" id="PF10058">
    <property type="entry name" value="Zn_ribbon_10"/>
    <property type="match status" value="1"/>
</dbReference>
<keyword evidence="4" id="KW-0862">Zinc</keyword>
<feature type="compositionally biased region" description="Polar residues" evidence="5">
    <location>
        <begin position="282"/>
        <end position="291"/>
    </location>
</feature>
<dbReference type="PANTHER" id="PTHR22166:SF14">
    <property type="entry name" value="ENDOPLASMIC RETICULUM JUNCTION FORMATION PROTEIN LUNAPARK-B"/>
    <property type="match status" value="1"/>
</dbReference>
<protein>
    <recommendedName>
        <fullName evidence="4">Endoplasmic reticulum junction formation protein lunapark</fullName>
    </recommendedName>
</protein>
<evidence type="ECO:0000256" key="2">
    <source>
        <dbReference type="ARBA" id="ARBA00009940"/>
    </source>
</evidence>
<dbReference type="InterPro" id="IPR040115">
    <property type="entry name" value="Lnp"/>
</dbReference>
<feature type="transmembrane region" description="Helical" evidence="4">
    <location>
        <begin position="31"/>
        <end position="52"/>
    </location>
</feature>
<dbReference type="GO" id="GO:0071788">
    <property type="term" value="P:endoplasmic reticulum tubular network maintenance"/>
    <property type="evidence" value="ECO:0007669"/>
    <property type="project" value="UniProtKB-UniRule"/>
</dbReference>
<gene>
    <name evidence="7" type="primary">LOC115559767</name>
</gene>
<dbReference type="Proteomes" id="UP000694546">
    <property type="component" value="Chromosome 15"/>
</dbReference>
<feature type="domain" description="Lunapark zinc ribbon" evidence="6">
    <location>
        <begin position="192"/>
        <end position="241"/>
    </location>
</feature>
<dbReference type="OMA" id="YAYDGNE"/>
<evidence type="ECO:0000256" key="1">
    <source>
        <dbReference type="ARBA" id="ARBA00004215"/>
    </source>
</evidence>
<dbReference type="GO" id="GO:1903373">
    <property type="term" value="P:positive regulation of endoplasmic reticulum tubular network organization"/>
    <property type="evidence" value="ECO:0007669"/>
    <property type="project" value="UniProtKB-UniRule"/>
</dbReference>